<comment type="similarity">
    <text evidence="5">Belongs to the MscS (TC 1.A.23) family.</text>
</comment>
<dbReference type="Gene3D" id="1.10.287.1260">
    <property type="match status" value="1"/>
</dbReference>
<keyword evidence="5" id="KW-0813">Transport</keyword>
<proteinExistence type="inferred from homology"/>
<keyword evidence="5" id="KW-0406">Ion transport</keyword>
<keyword evidence="5" id="KW-0997">Cell inner membrane</keyword>
<dbReference type="EMBL" id="BKAD01000008">
    <property type="protein sequence ID" value="GEP29708.1"/>
    <property type="molecule type" value="Genomic_DNA"/>
</dbReference>
<comment type="subunit">
    <text evidence="5">Homoheptamer.</text>
</comment>
<name>A0A512L5E4_9PROT</name>
<keyword evidence="5" id="KW-0407">Ion channel</keyword>
<evidence type="ECO:0000313" key="7">
    <source>
        <dbReference type="EMBL" id="GEP29708.1"/>
    </source>
</evidence>
<organism evidence="7 8">
    <name type="scientific">Sulfuriferula plumbiphila</name>
    <dbReference type="NCBI Taxonomy" id="171865"/>
    <lineage>
        <taxon>Bacteria</taxon>
        <taxon>Pseudomonadati</taxon>
        <taxon>Pseudomonadota</taxon>
        <taxon>Betaproteobacteria</taxon>
        <taxon>Nitrosomonadales</taxon>
        <taxon>Sulfuricellaceae</taxon>
        <taxon>Sulfuriferula</taxon>
    </lineage>
</organism>
<gene>
    <name evidence="7" type="ORF">TPL01_08460</name>
</gene>
<evidence type="ECO:0000256" key="2">
    <source>
        <dbReference type="ARBA" id="ARBA00022692"/>
    </source>
</evidence>
<evidence type="ECO:0000256" key="5">
    <source>
        <dbReference type="RuleBase" id="RU369025"/>
    </source>
</evidence>
<dbReference type="Pfam" id="PF00924">
    <property type="entry name" value="MS_channel_2nd"/>
    <property type="match status" value="1"/>
</dbReference>
<dbReference type="SUPFAM" id="SSF50182">
    <property type="entry name" value="Sm-like ribonucleoproteins"/>
    <property type="match status" value="1"/>
</dbReference>
<dbReference type="Proteomes" id="UP000321337">
    <property type="component" value="Unassembled WGS sequence"/>
</dbReference>
<evidence type="ECO:0000256" key="1">
    <source>
        <dbReference type="ARBA" id="ARBA00004370"/>
    </source>
</evidence>
<keyword evidence="2 5" id="KW-0812">Transmembrane</keyword>
<feature type="transmembrane region" description="Helical" evidence="5">
    <location>
        <begin position="56"/>
        <end position="78"/>
    </location>
</feature>
<comment type="function">
    <text evidence="5">Mechanosensitive channel that participates in the regulation of osmotic pressure changes within the cell, opening in response to stretch forces in the membrane lipid bilayer, without the need for other proteins. Contributes to normal resistance to hypoosmotic shock. Forms an ion channel of 1.0 nanosiemens conductance with a slight preference for anions.</text>
</comment>
<dbReference type="PANTHER" id="PTHR30221:SF1">
    <property type="entry name" value="SMALL-CONDUCTANCE MECHANOSENSITIVE CHANNEL"/>
    <property type="match status" value="1"/>
</dbReference>
<comment type="caution">
    <text evidence="7">The sequence shown here is derived from an EMBL/GenBank/DDBJ whole genome shotgun (WGS) entry which is preliminary data.</text>
</comment>
<evidence type="ECO:0000256" key="4">
    <source>
        <dbReference type="ARBA" id="ARBA00023136"/>
    </source>
</evidence>
<dbReference type="InterPro" id="IPR006685">
    <property type="entry name" value="MscS_channel_2nd"/>
</dbReference>
<accession>A0A512L5E4</accession>
<dbReference type="Gene3D" id="2.30.30.60">
    <property type="match status" value="1"/>
</dbReference>
<dbReference type="AlphaFoldDB" id="A0A512L5E4"/>
<dbReference type="InterPro" id="IPR023408">
    <property type="entry name" value="MscS_beta-dom_sf"/>
</dbReference>
<dbReference type="GO" id="GO:0005886">
    <property type="term" value="C:plasma membrane"/>
    <property type="evidence" value="ECO:0007669"/>
    <property type="project" value="UniProtKB-SubCell"/>
</dbReference>
<dbReference type="PANTHER" id="PTHR30221">
    <property type="entry name" value="SMALL-CONDUCTANCE MECHANOSENSITIVE CHANNEL"/>
    <property type="match status" value="1"/>
</dbReference>
<evidence type="ECO:0000256" key="3">
    <source>
        <dbReference type="ARBA" id="ARBA00022989"/>
    </source>
</evidence>
<evidence type="ECO:0000313" key="8">
    <source>
        <dbReference type="Proteomes" id="UP000321337"/>
    </source>
</evidence>
<feature type="domain" description="Mechanosensitive ion channel MscS" evidence="6">
    <location>
        <begin position="106"/>
        <end position="170"/>
    </location>
</feature>
<sequence>MSPLLNVLQRDLLNPATLLGAAFYGLVFLAFAMILGRLVRRFSRRVESHFTDVTGIAFASAFAQVVVFLVGFILYAHLIPELRALGTTLLAGVSVVSVVLGLAAQNTLSNLIAGFSLVLYRPISVGDSVQLSTPKGLATARLEQVSLGYSHLRDTDGNEIIVPNSVMISTVMIRVGGRKT</sequence>
<comment type="subcellular location">
    <subcellularLocation>
        <location evidence="5">Cell inner membrane</location>
        <topology evidence="5">Multi-pass membrane protein</topology>
    </subcellularLocation>
    <subcellularLocation>
        <location evidence="1">Membrane</location>
    </subcellularLocation>
</comment>
<dbReference type="GO" id="GO:0008381">
    <property type="term" value="F:mechanosensitive monoatomic ion channel activity"/>
    <property type="evidence" value="ECO:0007669"/>
    <property type="project" value="InterPro"/>
</dbReference>
<keyword evidence="8" id="KW-1185">Reference proteome</keyword>
<reference evidence="7 8" key="1">
    <citation type="submission" date="2019-07" db="EMBL/GenBank/DDBJ databases">
        <title>Whole genome shotgun sequence of Thiobacillus plumbophilus NBRC 107929.</title>
        <authorList>
            <person name="Hosoyama A."/>
            <person name="Uohara A."/>
            <person name="Ohji S."/>
            <person name="Ichikawa N."/>
        </authorList>
    </citation>
    <scope>NUCLEOTIDE SEQUENCE [LARGE SCALE GENOMIC DNA]</scope>
    <source>
        <strain evidence="7 8">NBRC 107929</strain>
    </source>
</reference>
<comment type="caution">
    <text evidence="5">Lacks conserved residue(s) required for the propagation of feature annotation.</text>
</comment>
<keyword evidence="5" id="KW-1003">Cell membrane</keyword>
<dbReference type="RefSeq" id="WP_147071108.1">
    <property type="nucleotide sequence ID" value="NZ_AP021884.1"/>
</dbReference>
<protein>
    <recommendedName>
        <fullName evidence="5">Small-conductance mechanosensitive channel</fullName>
    </recommendedName>
</protein>
<feature type="transmembrane region" description="Helical" evidence="5">
    <location>
        <begin position="84"/>
        <end position="104"/>
    </location>
</feature>
<dbReference type="InterPro" id="IPR010920">
    <property type="entry name" value="LSM_dom_sf"/>
</dbReference>
<keyword evidence="3 5" id="KW-1133">Transmembrane helix</keyword>
<keyword evidence="4 5" id="KW-0472">Membrane</keyword>
<dbReference type="OrthoDB" id="9809206at2"/>
<feature type="transmembrane region" description="Helical" evidence="5">
    <location>
        <begin position="12"/>
        <end position="35"/>
    </location>
</feature>
<evidence type="ECO:0000259" key="6">
    <source>
        <dbReference type="Pfam" id="PF00924"/>
    </source>
</evidence>
<dbReference type="InterPro" id="IPR045275">
    <property type="entry name" value="MscS_archaea/bacteria_type"/>
</dbReference>